<sequence>MESRSWSIRLYQRSLNRLLSNKGSEDEDHDSYQGLDLVLKVLERYQITLEKLQEFIEKHLTSPLPTTGSWMSFGSKILLILLRFLQMIIIPRDMRCAAEQGNVYLQVLMVCCGLQIVNWSWMLVRCNPNVEIKLTLKGNEGKEHNTPIAKDQSLIQLYKKQADVFKQAVRHPTIQIGGDRDLGWTTEWDRVLCQGCGVSKAILVSGGTTAAESTVVRKSQKKELAKVERWSEKIRAVNGADEVFRLPIRVWIWPMDERLEQDKDSTKIKGQKSRGNRIKGLEDYKKKKKKQDRGAGQRSRE</sequence>
<keyword evidence="3" id="KW-1185">Reference proteome</keyword>
<evidence type="ECO:0000256" key="1">
    <source>
        <dbReference type="SAM" id="MobiDB-lite"/>
    </source>
</evidence>
<name>A0AAV0BQ67_PHAPC</name>
<dbReference type="Proteomes" id="UP001153365">
    <property type="component" value="Unassembled WGS sequence"/>
</dbReference>
<proteinExistence type="predicted"/>
<evidence type="ECO:0000313" key="2">
    <source>
        <dbReference type="EMBL" id="CAH7688845.1"/>
    </source>
</evidence>
<protein>
    <submittedName>
        <fullName evidence="2">Uncharacterized protein</fullName>
    </submittedName>
</protein>
<reference evidence="2" key="1">
    <citation type="submission" date="2022-06" db="EMBL/GenBank/DDBJ databases">
        <authorList>
            <consortium name="SYNGENTA / RWTH Aachen University"/>
        </authorList>
    </citation>
    <scope>NUCLEOTIDE SEQUENCE</scope>
</reference>
<comment type="caution">
    <text evidence="2">The sequence shown here is derived from an EMBL/GenBank/DDBJ whole genome shotgun (WGS) entry which is preliminary data.</text>
</comment>
<feature type="compositionally biased region" description="Basic and acidic residues" evidence="1">
    <location>
        <begin position="292"/>
        <end position="301"/>
    </location>
</feature>
<dbReference type="AlphaFoldDB" id="A0AAV0BQ67"/>
<evidence type="ECO:0000313" key="3">
    <source>
        <dbReference type="Proteomes" id="UP001153365"/>
    </source>
</evidence>
<feature type="region of interest" description="Disordered" evidence="1">
    <location>
        <begin position="262"/>
        <end position="301"/>
    </location>
</feature>
<dbReference type="EMBL" id="CALTRL010006023">
    <property type="protein sequence ID" value="CAH7688845.1"/>
    <property type="molecule type" value="Genomic_DNA"/>
</dbReference>
<gene>
    <name evidence="2" type="ORF">PPACK8108_LOCUS23878</name>
</gene>
<accession>A0AAV0BQ67</accession>
<organism evidence="2 3">
    <name type="scientific">Phakopsora pachyrhizi</name>
    <name type="common">Asian soybean rust disease fungus</name>
    <dbReference type="NCBI Taxonomy" id="170000"/>
    <lineage>
        <taxon>Eukaryota</taxon>
        <taxon>Fungi</taxon>
        <taxon>Dikarya</taxon>
        <taxon>Basidiomycota</taxon>
        <taxon>Pucciniomycotina</taxon>
        <taxon>Pucciniomycetes</taxon>
        <taxon>Pucciniales</taxon>
        <taxon>Phakopsoraceae</taxon>
        <taxon>Phakopsora</taxon>
    </lineage>
</organism>